<feature type="compositionally biased region" description="Polar residues" evidence="1">
    <location>
        <begin position="666"/>
        <end position="676"/>
    </location>
</feature>
<dbReference type="RefSeq" id="WP_115088469.1">
    <property type="nucleotide sequence ID" value="NZ_CBCSFG010000018.1"/>
</dbReference>
<feature type="region of interest" description="Disordered" evidence="1">
    <location>
        <begin position="658"/>
        <end position="689"/>
    </location>
</feature>
<feature type="signal peptide" evidence="2">
    <location>
        <begin position="1"/>
        <end position="33"/>
    </location>
</feature>
<name>A0A380T5Y0_9PSED</name>
<dbReference type="NCBIfam" id="TIGR01901">
    <property type="entry name" value="adhes_NPXG"/>
    <property type="match status" value="1"/>
</dbReference>
<organism evidence="4 5">
    <name type="scientific">Pseudomonas wadenswilerensis</name>
    <dbReference type="NCBI Taxonomy" id="1785161"/>
    <lineage>
        <taxon>Bacteria</taxon>
        <taxon>Pseudomonadati</taxon>
        <taxon>Pseudomonadota</taxon>
        <taxon>Gammaproteobacteria</taxon>
        <taxon>Pseudomonadales</taxon>
        <taxon>Pseudomonadaceae</taxon>
        <taxon>Pseudomonas</taxon>
    </lineage>
</organism>
<gene>
    <name evidence="4" type="primary">shlA</name>
    <name evidence="4" type="ORF">CCOS864_04460</name>
</gene>
<dbReference type="GO" id="GO:0003824">
    <property type="term" value="F:catalytic activity"/>
    <property type="evidence" value="ECO:0007669"/>
    <property type="project" value="UniProtKB-ARBA"/>
</dbReference>
<feature type="domain" description="Filamentous haemagglutinin FhaB/tRNA nuclease CdiA-like TPS" evidence="3">
    <location>
        <begin position="52"/>
        <end position="172"/>
    </location>
</feature>
<dbReference type="InterPro" id="IPR011050">
    <property type="entry name" value="Pectin_lyase_fold/virulence"/>
</dbReference>
<dbReference type="Gene3D" id="2.160.20.10">
    <property type="entry name" value="Single-stranded right-handed beta-helix, Pectin lyase-like"/>
    <property type="match status" value="1"/>
</dbReference>
<accession>A0A380T5Y0</accession>
<dbReference type="EMBL" id="UIDD01000010">
    <property type="protein sequence ID" value="SUQ64990.1"/>
    <property type="molecule type" value="Genomic_DNA"/>
</dbReference>
<dbReference type="InterPro" id="IPR008638">
    <property type="entry name" value="FhaB/CdiA-like_TPS"/>
</dbReference>
<feature type="chain" id="PRO_5016805548" evidence="2">
    <location>
        <begin position="34"/>
        <end position="1517"/>
    </location>
</feature>
<dbReference type="Pfam" id="PF05860">
    <property type="entry name" value="TPS"/>
    <property type="match status" value="1"/>
</dbReference>
<dbReference type="SUPFAM" id="SSF51126">
    <property type="entry name" value="Pectin lyase-like"/>
    <property type="match status" value="1"/>
</dbReference>
<keyword evidence="2" id="KW-0732">Signal</keyword>
<protein>
    <submittedName>
        <fullName evidence="4">Hemolysin</fullName>
    </submittedName>
</protein>
<dbReference type="InterPro" id="IPR025157">
    <property type="entry name" value="Hemagglutinin_rpt"/>
</dbReference>
<proteinExistence type="predicted"/>
<dbReference type="InterPro" id="IPR012334">
    <property type="entry name" value="Pectin_lyas_fold"/>
</dbReference>
<evidence type="ECO:0000259" key="3">
    <source>
        <dbReference type="SMART" id="SM00912"/>
    </source>
</evidence>
<dbReference type="SMART" id="SM00912">
    <property type="entry name" value="Haemagg_act"/>
    <property type="match status" value="1"/>
</dbReference>
<evidence type="ECO:0000313" key="4">
    <source>
        <dbReference type="EMBL" id="SUQ64990.1"/>
    </source>
</evidence>
<reference evidence="5" key="1">
    <citation type="submission" date="2018-07" db="EMBL/GenBank/DDBJ databases">
        <authorList>
            <person name="Blom J."/>
        </authorList>
    </citation>
    <scope>NUCLEOTIDE SEQUENCE [LARGE SCALE GENOMIC DNA]</scope>
    <source>
        <strain evidence="5">CCOS 864</strain>
    </source>
</reference>
<dbReference type="Proteomes" id="UP000255177">
    <property type="component" value="Unassembled WGS sequence"/>
</dbReference>
<evidence type="ECO:0000256" key="2">
    <source>
        <dbReference type="SAM" id="SignalP"/>
    </source>
</evidence>
<evidence type="ECO:0000256" key="1">
    <source>
        <dbReference type="SAM" id="MobiDB-lite"/>
    </source>
</evidence>
<sequence length="1517" mass="159403">MPKTPSPAVQRRRLNRLRWMIALSLMTPGVSLADNGLQAATGIAGTPLITDQHGVPVIDIVAPNASGLSHNQFLDYNVNKPGLVLNNALQAGQSQLAGALAANPQFQGQAASTILSEVISRNASRIEGPQEIFGRPADYILANPNGITLNGGGFINTTRAGFLVGTAELEDQRIKYLDTRAANGTLEILDAGQSNRAGALELIAPRIESRGTLEARDELSLVVGRNRIDVADGQVIEHLAAPAGSIDARLFGAMQAGRIRILSTALGAGVRMGSSQLQARDGIDMDSAGTLEISASAEQPGRLYSENGAVNLKAADDLSLDAVRVQAPQVNIKAGKNLTLDARTRETISRERQSREEKWWFVTTETYDRESTRTQRQQVGSQILASQDINLQAGDDLRMVAATVEAGGDLSVNVGKDLTISAGTDSLQVDEQIRHRKHLWRGDKDSSSYQESARASALSGLQVSLTSKGSTQILGSTLNSAGDMSLKAGNLEVAAVTLKSDENTRNYSGDLVSGTFFGKNGQTEAKGQQGSGSTLQAQGALTVAADQVQIKGSRVQAKGDALLLSEKARLSVEATQNQSSVDQRETDSKLFGLITETSQRQEQRQQVLSSDVASESNLRLASADDLQVIGSRLEAGKQLHLQAQNNISVSTAEQLQSVSEQNQQQGFTASASQTQDAADGKPDSRQYTASVGYGTVRTDTTKTDLEQVASTLKGAGVQLNSGNDINLNGSYIEAVEGDLQLDGRAVTLTVAHEQQSQQTTSTESGGGLRVSGGIDAVGSAFEGYHKRQVLDERASQAQRSSLVAAGDVQLKAVKLVNEAARLTAGRSLELQASTVDNRAVDDTQESELTQTNWQASLGASLVYKDLTRPVENLVTGTEASRFQQASIEDALAPPTLGADLEFKHLNRKELKRSSTAQVTELTAQHITLKADTLNDTGTQYRATQGPLAIQAQSHRFAAAQDSTGKRVERLDVDAAVRVETSTGSDINLRLSGKGGSLLTDNSSQTARPGSLYGQTGIQIQVGSDGLYEGTRFNAGDGSLEISAKGNLSLVQANDQQRQQENKLEGNAWFKAGNAPAGSALELRGYLDQSKLDSIDTQARVVEIDAKGKVQLQAGGALELVGGRIGSSAAKVSDIELQSAGALKVSTGVDTHEAQGSNLGGGLELLGKSTSNGKGGGLGGHFSTGRVDESSSTASGANWFAKEQLLLSSAAGQDDALKLQGVKASANQIAVTAREGGVLIEAAASSDRRNNLDLTAGAGINAAPGASSQQAKRGLYARGQVNIDRRDNLTFDNSQWRAGQISLTSLTDTRLEGVGLDAGRIDGQVGGDLRITSRQDQVDSLKVAVDARLSQERNPQGYINAANAVAGPLAGKVEKQVGSALQKVDPKTSPTFTLKVEHTQRNTVASQSALNAREGIALEVGGSVLLSGASLQANRGKVQLGGAPVTQQALQGRDYYREVGVNASNAPVDLVSGLINVYGSGGNANGGEQPVDLGLLRTSGHDRSSILASSIKEGGKPR</sequence>
<evidence type="ECO:0000313" key="5">
    <source>
        <dbReference type="Proteomes" id="UP000255177"/>
    </source>
</evidence>
<keyword evidence="5" id="KW-1185">Reference proteome</keyword>
<dbReference type="Pfam" id="PF13332">
    <property type="entry name" value="Fil_haemagg_2"/>
    <property type="match status" value="4"/>
</dbReference>